<accession>A0A1W0WCE7</accession>
<dbReference type="InterPro" id="IPR039360">
    <property type="entry name" value="Ras_GTPase"/>
</dbReference>
<keyword evidence="10" id="KW-1185">Reference proteome</keyword>
<feature type="domain" description="PH" evidence="6">
    <location>
        <begin position="570"/>
        <end position="672"/>
    </location>
</feature>
<dbReference type="PROSITE" id="PS51113">
    <property type="entry name" value="ZF_BTK"/>
    <property type="match status" value="1"/>
</dbReference>
<dbReference type="Pfam" id="PF00169">
    <property type="entry name" value="PH"/>
    <property type="match status" value="1"/>
</dbReference>
<dbReference type="SUPFAM" id="SSF50729">
    <property type="entry name" value="PH domain-like"/>
    <property type="match status" value="1"/>
</dbReference>
<organism evidence="9 10">
    <name type="scientific">Hypsibius exemplaris</name>
    <name type="common">Freshwater tardigrade</name>
    <dbReference type="NCBI Taxonomy" id="2072580"/>
    <lineage>
        <taxon>Eukaryota</taxon>
        <taxon>Metazoa</taxon>
        <taxon>Ecdysozoa</taxon>
        <taxon>Tardigrada</taxon>
        <taxon>Eutardigrada</taxon>
        <taxon>Parachela</taxon>
        <taxon>Hypsibioidea</taxon>
        <taxon>Hypsibiidae</taxon>
        <taxon>Hypsibius</taxon>
    </lineage>
</organism>
<name>A0A1W0WCE7_HYPEX</name>
<evidence type="ECO:0000256" key="2">
    <source>
        <dbReference type="ARBA" id="ARBA00022723"/>
    </source>
</evidence>
<dbReference type="Proteomes" id="UP000192578">
    <property type="component" value="Unassembled WGS sequence"/>
</dbReference>
<protein>
    <submittedName>
        <fullName evidence="9">Ras GTPase-activating protein 3</fullName>
    </submittedName>
</protein>
<dbReference type="GO" id="GO:0008270">
    <property type="term" value="F:zinc ion binding"/>
    <property type="evidence" value="ECO:0007669"/>
    <property type="project" value="UniProtKB-KW"/>
</dbReference>
<dbReference type="SMART" id="SM00107">
    <property type="entry name" value="BTK"/>
    <property type="match status" value="1"/>
</dbReference>
<reference evidence="10" key="1">
    <citation type="submission" date="2017-01" db="EMBL/GenBank/DDBJ databases">
        <title>Comparative genomics of anhydrobiosis in the tardigrade Hypsibius dujardini.</title>
        <authorList>
            <person name="Yoshida Y."/>
            <person name="Koutsovoulos G."/>
            <person name="Laetsch D."/>
            <person name="Stevens L."/>
            <person name="Kumar S."/>
            <person name="Horikawa D."/>
            <person name="Ishino K."/>
            <person name="Komine S."/>
            <person name="Tomita M."/>
            <person name="Blaxter M."/>
            <person name="Arakawa K."/>
        </authorList>
    </citation>
    <scope>NUCLEOTIDE SEQUENCE [LARGE SCALE GENOMIC DNA]</scope>
    <source>
        <strain evidence="10">Z151</strain>
    </source>
</reference>
<evidence type="ECO:0000259" key="8">
    <source>
        <dbReference type="PROSITE" id="PS50018"/>
    </source>
</evidence>
<dbReference type="InterPro" id="IPR008936">
    <property type="entry name" value="Rho_GTPase_activation_prot"/>
</dbReference>
<dbReference type="InterPro" id="IPR001849">
    <property type="entry name" value="PH_domain"/>
</dbReference>
<evidence type="ECO:0000313" key="9">
    <source>
        <dbReference type="EMBL" id="OQV12884.1"/>
    </source>
</evidence>
<feature type="domain" description="Ras-GAP" evidence="8">
    <location>
        <begin position="324"/>
        <end position="519"/>
    </location>
</feature>
<evidence type="ECO:0000256" key="3">
    <source>
        <dbReference type="ARBA" id="ARBA00022771"/>
    </source>
</evidence>
<dbReference type="PANTHER" id="PTHR10194">
    <property type="entry name" value="RAS GTPASE-ACTIVATING PROTEINS"/>
    <property type="match status" value="1"/>
</dbReference>
<dbReference type="Pfam" id="PF00779">
    <property type="entry name" value="BTK"/>
    <property type="match status" value="1"/>
</dbReference>
<dbReference type="Pfam" id="PF00168">
    <property type="entry name" value="C2"/>
    <property type="match status" value="2"/>
</dbReference>
<dbReference type="PROSITE" id="PS50004">
    <property type="entry name" value="C2"/>
    <property type="match status" value="2"/>
</dbReference>
<dbReference type="GO" id="GO:0035556">
    <property type="term" value="P:intracellular signal transduction"/>
    <property type="evidence" value="ECO:0007669"/>
    <property type="project" value="InterPro"/>
</dbReference>
<feature type="domain" description="C2" evidence="7">
    <location>
        <begin position="1"/>
        <end position="120"/>
    </location>
</feature>
<keyword evidence="2" id="KW-0479">Metal-binding</keyword>
<dbReference type="SUPFAM" id="SSF48350">
    <property type="entry name" value="GTPase activation domain, GAP"/>
    <property type="match status" value="1"/>
</dbReference>
<dbReference type="OrthoDB" id="1562946at2759"/>
<dbReference type="Gene3D" id="2.60.40.150">
    <property type="entry name" value="C2 domain"/>
    <property type="match status" value="2"/>
</dbReference>
<evidence type="ECO:0000256" key="4">
    <source>
        <dbReference type="ARBA" id="ARBA00022833"/>
    </source>
</evidence>
<keyword evidence="4" id="KW-0862">Zinc</keyword>
<sequence>MPMMSFKSDGIRVEETVRVKICELRNLPARSSGSPKSRSAYCALNLDQEQIYTTAVVKNNLNPYFGAETQFEVPRQFRFLNVYVYDKNDPAPNGTVNGALGKVAIAKKDLQKFGGKDQWFPIIPIDADSEVKGKIHLEVAWTNKSLTVRIKKCDGLTLVNRNCDSFAQVTVENPGSSTSSSRLGATKSFKTKTWRKTVNPEFNETFHFDDEQVDYSTAEIKVSVWHESSGGLWGNVFLGEIRIPVQTLDGSRKNDLWYFLNPRDSLREKFSDQGSIRLNIRYNAESIISPRYYEPLRKLILSLPDDDSLVTASAAFILGEICEDKMEVAKPIVRIFLKYGQLLPLIRALGHLEMNTITDVSTLFRGNTLLSKCVDETMRLGGKFYLESFMKDHIDRIFLEQKYCEIDPVRLADGGDLNLNMLNLVSYIEPILTSITSSALSCPSLMSEILSELKQSAKSKYPERREIHYSVVAGFILLRFVAPAILNPELFDLRKEGGRTETVTRTLTLVSKAVQSVGNCLSNESNKVLIKESYMEPIMTKFCSEPYLQSMKVFLDTVSSTNVIHSSFPVKLKEGILTKRAQGRSRFGWKNFKRRYFCLTTQELRYSRSAKSNPLGRIPVSEIQSTQFLTEGSSFDLKNMFQVILSSRQLYIQARHSVEAKEWKDALDFVASRNHLQRERNMFHPDAFIGGHWRCCKGSDQGNPGCREVPSFQVPVDIDVNREVEKVQSLLLKNMEKLSRLHDHCHNDYLSLHKELPQHIQDLTASRYHTLTSMQACVTSLEQEHRHHVKQMYQRNVYGSEHAPIGEDTVNYAPTYQYIMALVGSADRPSPSTPPEITRC</sequence>
<dbReference type="GO" id="GO:0005096">
    <property type="term" value="F:GTPase activator activity"/>
    <property type="evidence" value="ECO:0007669"/>
    <property type="project" value="UniProtKB-KW"/>
</dbReference>
<comment type="caution">
    <text evidence="9">The sequence shown here is derived from an EMBL/GenBank/DDBJ whole genome shotgun (WGS) entry which is preliminary data.</text>
</comment>
<dbReference type="AlphaFoldDB" id="A0A1W0WCE7"/>
<evidence type="ECO:0000259" key="6">
    <source>
        <dbReference type="PROSITE" id="PS50003"/>
    </source>
</evidence>
<dbReference type="SMART" id="SM00323">
    <property type="entry name" value="RasGAP"/>
    <property type="match status" value="1"/>
</dbReference>
<dbReference type="SUPFAM" id="SSF49562">
    <property type="entry name" value="C2 domain (Calcium/lipid-binding domain, CaLB)"/>
    <property type="match status" value="2"/>
</dbReference>
<dbReference type="Pfam" id="PF00616">
    <property type="entry name" value="RasGAP"/>
    <property type="match status" value="2"/>
</dbReference>
<dbReference type="InterPro" id="IPR001936">
    <property type="entry name" value="RasGAP_dom"/>
</dbReference>
<dbReference type="CDD" id="cd05128">
    <property type="entry name" value="RasGAP_GAP1_like"/>
    <property type="match status" value="1"/>
</dbReference>
<dbReference type="InterPro" id="IPR011993">
    <property type="entry name" value="PH-like_dom_sf"/>
</dbReference>
<dbReference type="Gene3D" id="1.10.506.10">
    <property type="entry name" value="GTPase Activation - p120gap, domain 1"/>
    <property type="match status" value="2"/>
</dbReference>
<evidence type="ECO:0000256" key="5">
    <source>
        <dbReference type="PROSITE-ProRule" id="PRU00432"/>
    </source>
</evidence>
<keyword evidence="1" id="KW-0343">GTPase activation</keyword>
<dbReference type="PROSITE" id="PS50018">
    <property type="entry name" value="RAS_GTPASE_ACTIV_2"/>
    <property type="match status" value="1"/>
</dbReference>
<dbReference type="EMBL" id="MTYJ01000135">
    <property type="protein sequence ID" value="OQV12884.1"/>
    <property type="molecule type" value="Genomic_DNA"/>
</dbReference>
<dbReference type="PANTHER" id="PTHR10194:SF148">
    <property type="entry name" value="GTPASE-ACTIVATING PROTEIN"/>
    <property type="match status" value="1"/>
</dbReference>
<feature type="domain" description="C2" evidence="7">
    <location>
        <begin position="127"/>
        <end position="258"/>
    </location>
</feature>
<dbReference type="PROSITE" id="PS50003">
    <property type="entry name" value="PH_DOMAIN"/>
    <property type="match status" value="1"/>
</dbReference>
<dbReference type="Gene3D" id="2.30.29.30">
    <property type="entry name" value="Pleckstrin-homology domain (PH domain)/Phosphotyrosine-binding domain (PTB)"/>
    <property type="match status" value="1"/>
</dbReference>
<evidence type="ECO:0000313" key="10">
    <source>
        <dbReference type="Proteomes" id="UP000192578"/>
    </source>
</evidence>
<proteinExistence type="predicted"/>
<evidence type="ECO:0000256" key="1">
    <source>
        <dbReference type="ARBA" id="ARBA00022468"/>
    </source>
</evidence>
<dbReference type="SMART" id="SM00233">
    <property type="entry name" value="PH"/>
    <property type="match status" value="1"/>
</dbReference>
<dbReference type="InterPro" id="IPR001562">
    <property type="entry name" value="Znf_Btk_motif"/>
</dbReference>
<evidence type="ECO:0000259" key="7">
    <source>
        <dbReference type="PROSITE" id="PS50004"/>
    </source>
</evidence>
<keyword evidence="3 5" id="KW-0863">Zinc-finger</keyword>
<dbReference type="InterPro" id="IPR000008">
    <property type="entry name" value="C2_dom"/>
</dbReference>
<gene>
    <name evidence="9" type="ORF">BV898_12903</name>
</gene>
<dbReference type="InterPro" id="IPR035892">
    <property type="entry name" value="C2_domain_sf"/>
</dbReference>
<dbReference type="SMART" id="SM00239">
    <property type="entry name" value="C2"/>
    <property type="match status" value="2"/>
</dbReference>